<evidence type="ECO:0000313" key="1">
    <source>
        <dbReference type="EMBL" id="QXN75123.1"/>
    </source>
</evidence>
<dbReference type="Pfam" id="PF20577">
    <property type="entry name" value="Phage_ORF5"/>
    <property type="match status" value="1"/>
</dbReference>
<protein>
    <submittedName>
        <fullName evidence="1">Nonstructural protein</fullName>
    </submittedName>
</protein>
<dbReference type="InterPro" id="IPR046781">
    <property type="entry name" value="Phage_ORF5"/>
</dbReference>
<reference evidence="1" key="1">
    <citation type="submission" date="2021-04" db="EMBL/GenBank/DDBJ databases">
        <title>Genomes of microviruses identified in yellow-bellied marmot fecal samples.</title>
        <authorList>
            <person name="Varsani A."/>
            <person name="Kraberger S."/>
            <person name="Chatterjee A."/>
            <person name="Richet C."/>
            <person name="Fontenele R.S."/>
            <person name="Schmidlin K."/>
            <person name="Blumstein D.T."/>
        </authorList>
    </citation>
    <scope>NUCLEOTIDE SEQUENCE</scope>
    <source>
        <strain evidence="1">Mar28</strain>
    </source>
</reference>
<proteinExistence type="predicted"/>
<accession>A0A8F5MJ44</accession>
<dbReference type="EMBL" id="MZ089774">
    <property type="protein sequence ID" value="QXN75123.1"/>
    <property type="molecule type" value="Genomic_DNA"/>
</dbReference>
<name>A0A8F5MJ44_9VIRU</name>
<sequence>MIYGVYSIRDCVAGEYLAPMLDTSDATAIRNFRHTVLTSPGVLSTHPGDFELVHIGSFNTSTAEFIAQPYTILLKGDQVK</sequence>
<organism evidence="1">
    <name type="scientific">Microvirus mar28</name>
    <dbReference type="NCBI Taxonomy" id="2851161"/>
    <lineage>
        <taxon>Viruses</taxon>
        <taxon>Monodnaviria</taxon>
        <taxon>Sangervirae</taxon>
        <taxon>Phixviricota</taxon>
        <taxon>Malgrandaviricetes</taxon>
        <taxon>Petitvirales</taxon>
        <taxon>Microviridae</taxon>
    </lineage>
</organism>